<dbReference type="PANTHER" id="PTHR19328:SF75">
    <property type="entry name" value="ALDOSE SUGAR DEHYDROGENASE YLII"/>
    <property type="match status" value="1"/>
</dbReference>
<evidence type="ECO:0000259" key="3">
    <source>
        <dbReference type="Pfam" id="PF07995"/>
    </source>
</evidence>
<proteinExistence type="predicted"/>
<dbReference type="InterPro" id="IPR012938">
    <property type="entry name" value="Glc/Sorbosone_DH"/>
</dbReference>
<sequence length="425" mass="43356">MAVGPGRRTGWTVPLVLLGVVLAACTSGATPAAVQPPAAGTPSPSAPSPTPGSSSPGSASEVTPVPTPTPSGRGGVEVRTLVSGLDIPWDVTFTPDGTMLFDERGGGFSALRPDGELVRIEADLSDLWVAGETGLMGMVVDPSFASNRTVYTCMGHLGGVRDVRVVAWTLDAGYTRAVRVPDPVVTGIDITTGRHGGCRLRFDQRGTLVIGTGDAAVGSHPQDLGALNGKILRVTTSGAPAPDNPFLESDDPATRLVFSYGHRNVQGLALRPGTGQVWTVEHGAGVEDEINAPVSGGNFGYDPVPVDGPGYDESVPMTDPALGQVQEAVATSGATTAGWSGATWIDGPQWGELDGALAVAALGGESLQVFRIDRAGAVRGTSTIAELSGTHGRLRTVQSGPDGALYVTTSNGGGRDEILRVAPAA</sequence>
<dbReference type="AlphaFoldDB" id="A0A7K1FM89"/>
<evidence type="ECO:0000313" key="4">
    <source>
        <dbReference type="EMBL" id="MTD15272.1"/>
    </source>
</evidence>
<evidence type="ECO:0000256" key="1">
    <source>
        <dbReference type="SAM" id="MobiDB-lite"/>
    </source>
</evidence>
<dbReference type="Proteomes" id="UP000460221">
    <property type="component" value="Unassembled WGS sequence"/>
</dbReference>
<dbReference type="Pfam" id="PF07995">
    <property type="entry name" value="GSDH"/>
    <property type="match status" value="1"/>
</dbReference>
<name>A0A7K1FM89_9ACTN</name>
<dbReference type="Gene3D" id="2.120.10.30">
    <property type="entry name" value="TolB, C-terminal domain"/>
    <property type="match status" value="1"/>
</dbReference>
<dbReference type="PROSITE" id="PS51257">
    <property type="entry name" value="PROKAR_LIPOPROTEIN"/>
    <property type="match status" value="1"/>
</dbReference>
<feature type="region of interest" description="Disordered" evidence="1">
    <location>
        <begin position="31"/>
        <end position="76"/>
    </location>
</feature>
<dbReference type="PANTHER" id="PTHR19328">
    <property type="entry name" value="HEDGEHOG-INTERACTING PROTEIN"/>
    <property type="match status" value="1"/>
</dbReference>
<dbReference type="EMBL" id="WLYK01000005">
    <property type="protein sequence ID" value="MTD15272.1"/>
    <property type="molecule type" value="Genomic_DNA"/>
</dbReference>
<dbReference type="RefSeq" id="WP_154769219.1">
    <property type="nucleotide sequence ID" value="NZ_WLYK01000005.1"/>
</dbReference>
<feature type="compositionally biased region" description="Low complexity" evidence="1">
    <location>
        <begin position="51"/>
        <end position="64"/>
    </location>
</feature>
<reference evidence="4 5" key="1">
    <citation type="submission" date="2019-11" db="EMBL/GenBank/DDBJ databases">
        <authorList>
            <person name="Jiang L.-Q."/>
        </authorList>
    </citation>
    <scope>NUCLEOTIDE SEQUENCE [LARGE SCALE GENOMIC DNA]</scope>
    <source>
        <strain evidence="4 5">YIM 132087</strain>
    </source>
</reference>
<dbReference type="SUPFAM" id="SSF50952">
    <property type="entry name" value="Soluble quinoprotein glucose dehydrogenase"/>
    <property type="match status" value="1"/>
</dbReference>
<evidence type="ECO:0000313" key="5">
    <source>
        <dbReference type="Proteomes" id="UP000460221"/>
    </source>
</evidence>
<organism evidence="4 5">
    <name type="scientific">Nakamurella alba</name>
    <dbReference type="NCBI Taxonomy" id="2665158"/>
    <lineage>
        <taxon>Bacteria</taxon>
        <taxon>Bacillati</taxon>
        <taxon>Actinomycetota</taxon>
        <taxon>Actinomycetes</taxon>
        <taxon>Nakamurellales</taxon>
        <taxon>Nakamurellaceae</taxon>
        <taxon>Nakamurella</taxon>
    </lineage>
</organism>
<feature type="chain" id="PRO_5039591635" evidence="2">
    <location>
        <begin position="33"/>
        <end position="425"/>
    </location>
</feature>
<keyword evidence="5" id="KW-1185">Reference proteome</keyword>
<feature type="domain" description="Glucose/Sorbosone dehydrogenase" evidence="3">
    <location>
        <begin position="85"/>
        <end position="415"/>
    </location>
</feature>
<evidence type="ECO:0000256" key="2">
    <source>
        <dbReference type="SAM" id="SignalP"/>
    </source>
</evidence>
<keyword evidence="2" id="KW-0732">Signal</keyword>
<gene>
    <name evidence="4" type="ORF">GIS00_15120</name>
</gene>
<dbReference type="InterPro" id="IPR011042">
    <property type="entry name" value="6-blade_b-propeller_TolB-like"/>
</dbReference>
<protein>
    <submittedName>
        <fullName evidence="4">PQQ-dependent sugar dehydrogenase</fullName>
    </submittedName>
</protein>
<dbReference type="InterPro" id="IPR011041">
    <property type="entry name" value="Quinoprot_gluc/sorb_DH_b-prop"/>
</dbReference>
<accession>A0A7K1FM89</accession>
<comment type="caution">
    <text evidence="4">The sequence shown here is derived from an EMBL/GenBank/DDBJ whole genome shotgun (WGS) entry which is preliminary data.</text>
</comment>
<feature type="signal peptide" evidence="2">
    <location>
        <begin position="1"/>
        <end position="32"/>
    </location>
</feature>